<proteinExistence type="predicted"/>
<evidence type="ECO:0000313" key="2">
    <source>
        <dbReference type="EMBL" id="CAH1788331.1"/>
    </source>
</evidence>
<keyword evidence="1" id="KW-1133">Transmembrane helix</keyword>
<dbReference type="Proteomes" id="UP000749559">
    <property type="component" value="Unassembled WGS sequence"/>
</dbReference>
<reference evidence="2" key="1">
    <citation type="submission" date="2022-03" db="EMBL/GenBank/DDBJ databases">
        <authorList>
            <person name="Martin C."/>
        </authorList>
    </citation>
    <scope>NUCLEOTIDE SEQUENCE</scope>
</reference>
<name>A0A8S4P1V9_OWEFU</name>
<keyword evidence="3" id="KW-1185">Reference proteome</keyword>
<dbReference type="AlphaFoldDB" id="A0A8S4P1V9"/>
<dbReference type="Gene3D" id="2.70.130.10">
    <property type="entry name" value="Mannose-6-phosphate receptor binding domain"/>
    <property type="match status" value="1"/>
</dbReference>
<keyword evidence="1" id="KW-0472">Membrane</keyword>
<organism evidence="2 3">
    <name type="scientific">Owenia fusiformis</name>
    <name type="common">Polychaete worm</name>
    <dbReference type="NCBI Taxonomy" id="6347"/>
    <lineage>
        <taxon>Eukaryota</taxon>
        <taxon>Metazoa</taxon>
        <taxon>Spiralia</taxon>
        <taxon>Lophotrochozoa</taxon>
        <taxon>Annelida</taxon>
        <taxon>Polychaeta</taxon>
        <taxon>Sedentaria</taxon>
        <taxon>Canalipalpata</taxon>
        <taxon>Sabellida</taxon>
        <taxon>Oweniida</taxon>
        <taxon>Oweniidae</taxon>
        <taxon>Owenia</taxon>
    </lineage>
</organism>
<protein>
    <submittedName>
        <fullName evidence="2">Uncharacterized protein</fullName>
    </submittedName>
</protein>
<keyword evidence="1" id="KW-0812">Transmembrane</keyword>
<accession>A0A8S4P1V9</accession>
<dbReference type="EMBL" id="CAIIXF020000007">
    <property type="protein sequence ID" value="CAH1788331.1"/>
    <property type="molecule type" value="Genomic_DNA"/>
</dbReference>
<evidence type="ECO:0000256" key="1">
    <source>
        <dbReference type="SAM" id="Phobius"/>
    </source>
</evidence>
<feature type="transmembrane region" description="Helical" evidence="1">
    <location>
        <begin position="183"/>
        <end position="208"/>
    </location>
</feature>
<comment type="caution">
    <text evidence="2">The sequence shown here is derived from an EMBL/GenBank/DDBJ whole genome shotgun (WGS) entry which is preliminary data.</text>
</comment>
<gene>
    <name evidence="2" type="ORF">OFUS_LOCUS13883</name>
</gene>
<evidence type="ECO:0000313" key="3">
    <source>
        <dbReference type="Proteomes" id="UP000749559"/>
    </source>
</evidence>
<sequence length="234" mass="25788">MYELGLCVKINEGCTSGLKCNKKTACSCEMSDGSGIIDLSSLDSGGSGPRFTIISSSDVFGHYELIERAYNPCTTFVPKESGQCPKKQMYLYSYNLVKDQGHVVTNSCSILGTPDDVKFVYNESDNHTTIQYKVGAITTDINLICNKTIDYNGDFSIKRVNETTYIGSIISPCACRNGCQQNIIYYVIFGIAILIVVILSFCAVGMVYKRCKGARGWEMIPFCGCKKKGYTEIN</sequence>
<dbReference type="InterPro" id="IPR009011">
    <property type="entry name" value="Man6P_isomerase_rcpt-bd_dom_sf"/>
</dbReference>